<feature type="compositionally biased region" description="Basic and acidic residues" evidence="1">
    <location>
        <begin position="150"/>
        <end position="159"/>
    </location>
</feature>
<organism evidence="2 3">
    <name type="scientific">Hymenobacter metallilatus</name>
    <dbReference type="NCBI Taxonomy" id="2493666"/>
    <lineage>
        <taxon>Bacteria</taxon>
        <taxon>Pseudomonadati</taxon>
        <taxon>Bacteroidota</taxon>
        <taxon>Cytophagia</taxon>
        <taxon>Cytophagales</taxon>
        <taxon>Hymenobacteraceae</taxon>
        <taxon>Hymenobacter</taxon>
    </lineage>
</organism>
<evidence type="ECO:0000256" key="1">
    <source>
        <dbReference type="SAM" id="MobiDB-lite"/>
    </source>
</evidence>
<dbReference type="EMBL" id="RWIS01000006">
    <property type="protein sequence ID" value="RSK33113.1"/>
    <property type="molecule type" value="Genomic_DNA"/>
</dbReference>
<dbReference type="OrthoDB" id="9768066at2"/>
<dbReference type="Pfam" id="PF18934">
    <property type="entry name" value="DUF5682"/>
    <property type="match status" value="1"/>
</dbReference>
<dbReference type="InterPro" id="IPR050458">
    <property type="entry name" value="LolB"/>
</dbReference>
<dbReference type="Proteomes" id="UP000280066">
    <property type="component" value="Unassembled WGS sequence"/>
</dbReference>
<dbReference type="InterPro" id="IPR043737">
    <property type="entry name" value="DUF5682"/>
</dbReference>
<accession>A0A3R9NHZ2</accession>
<dbReference type="AlphaFoldDB" id="A0A3R9NHZ2"/>
<comment type="caution">
    <text evidence="2">The sequence shown here is derived from an EMBL/GenBank/DDBJ whole genome shotgun (WGS) entry which is preliminary data.</text>
</comment>
<proteinExistence type="predicted"/>
<sequence length="804" mass="88648">MPTDLRLFGIRHHGPGSAASLVHALDAYQPDIVLLECPADAEAALAAATHPEMRPPVALLVYNPKQHQQASFLPFAEFSPEWQAIQWCHRHGAHLRCFDLPMALRFGTSLPGLLSLREGEPARDSSPDAAPDQPPTAQPQPADFPQQPEPAHHQEKEPESDQQPNSEQKLKLEPEQELKLVPPLPEDRELRGEVPRDPISYLAELDGYADGERWWELRLEQAPGHADTFAVVLDLMTALREELNLPETEETLLREAFMRETLRATLQQGYQRVAVVCGAWHAPVLRPELLKKEDKACLKGLKKVATAATWIPWTFERLSTASGYGAGVGSPAWYELLFTTPRAEVVTHWMVRAARLLRSRDLDASAAHAIEGVRLAHTLAAVRGRELPGIEELQEAAVAILGGGYPETLELVQRELVVGERLGAVPPEQPATPLQQDVQLQQKATRLKPEATARTLDLDLRKELDLSRSHLLHRLRLLDICWGEPRRAQGKAGTFHELWELQWQPEYALNVLDAGRWGNTVLAAAAARAASRAAEAPDLEAVSQLLAEALQADLAPAIGALVARLETLSAGTRDVTHLLAALPPLVNVLRYGNVRRTETAQVATVVHHLVPRLCIGLPPACTGLDYDAARQLLPRLEGSHQAIRLLQDEAQETDWYAALAGVLRNPASSGLLAGAAGRLLFDAHRLSPEEAATFLGLALSPAQPTSYATAWLEGFLSGSALLLLHHRPLFDLLNDWLGELPEDTFREIVPLLRRAFTDFSLPERRQLLDLSRQGHQPAAVVGEEDYDLERGLQVLPGLRELLGF</sequence>
<gene>
    <name evidence="2" type="ORF">EI290_10375</name>
</gene>
<feature type="compositionally biased region" description="Basic and acidic residues" evidence="1">
    <location>
        <begin position="117"/>
        <end position="126"/>
    </location>
</feature>
<feature type="compositionally biased region" description="Basic and acidic residues" evidence="1">
    <location>
        <begin position="168"/>
        <end position="178"/>
    </location>
</feature>
<keyword evidence="3" id="KW-1185">Reference proteome</keyword>
<feature type="region of interest" description="Disordered" evidence="1">
    <location>
        <begin position="115"/>
        <end position="192"/>
    </location>
</feature>
<dbReference type="PANTHER" id="PTHR30634">
    <property type="entry name" value="OUTER MEMBRANE LOLAB LIPOPROTEIN INSERTION APPARATUS"/>
    <property type="match status" value="1"/>
</dbReference>
<reference evidence="2 3" key="1">
    <citation type="submission" date="2018-12" db="EMBL/GenBank/DDBJ databases">
        <authorList>
            <person name="Feng G."/>
            <person name="Zhu H."/>
        </authorList>
    </citation>
    <scope>NUCLEOTIDE SEQUENCE [LARGE SCALE GENOMIC DNA]</scope>
    <source>
        <strain evidence="2 3">9PBR-2</strain>
    </source>
</reference>
<protein>
    <submittedName>
        <fullName evidence="2">Uncharacterized protein</fullName>
    </submittedName>
</protein>
<dbReference type="PANTHER" id="PTHR30634:SF14">
    <property type="match status" value="1"/>
</dbReference>
<name>A0A3R9NHZ2_9BACT</name>
<evidence type="ECO:0000313" key="3">
    <source>
        <dbReference type="Proteomes" id="UP000280066"/>
    </source>
</evidence>
<dbReference type="RefSeq" id="WP_125429434.1">
    <property type="nucleotide sequence ID" value="NZ_RWIS01000006.1"/>
</dbReference>
<evidence type="ECO:0000313" key="2">
    <source>
        <dbReference type="EMBL" id="RSK33113.1"/>
    </source>
</evidence>